<evidence type="ECO:0000256" key="3">
    <source>
        <dbReference type="ARBA" id="ARBA00022989"/>
    </source>
</evidence>
<sequence length="160" mass="18712">MLKGIYLFLIAVLVGIELSIGILVAPTIFYPQNIIGNEILTHFQSGQLMTNIFIKYNKFLIFVMFISFVVEIFNLKNKNESFNLKFSNFMLAFIGFALALAFVFYFTDYILEAQSLGEEITKTKTFAQYHLASEWCMKLMIFSQSILFFLKFYNYKRCIK</sequence>
<protein>
    <submittedName>
        <fullName evidence="7">DUF4149 domain-containing protein</fullName>
    </submittedName>
</protein>
<keyword evidence="2 5" id="KW-0812">Transmembrane</keyword>
<evidence type="ECO:0000256" key="5">
    <source>
        <dbReference type="SAM" id="Phobius"/>
    </source>
</evidence>
<dbReference type="EMBL" id="VWSJ01000006">
    <property type="protein sequence ID" value="MSN96108.1"/>
    <property type="molecule type" value="Genomic_DNA"/>
</dbReference>
<dbReference type="InterPro" id="IPR025423">
    <property type="entry name" value="TMEM205-like"/>
</dbReference>
<comment type="subcellular location">
    <subcellularLocation>
        <location evidence="1">Membrane</location>
    </subcellularLocation>
</comment>
<feature type="domain" description="TMEM205-like" evidence="6">
    <location>
        <begin position="9"/>
        <end position="117"/>
    </location>
</feature>
<reference evidence="7 8" key="1">
    <citation type="submission" date="2019-09" db="EMBL/GenBank/DDBJ databases">
        <authorList>
            <person name="Silva M."/>
            <person name="Pereira G."/>
            <person name="Lopes-Da-Costa L."/>
            <person name="Silva E."/>
        </authorList>
    </citation>
    <scope>NUCLEOTIDE SEQUENCE [LARGE SCALE GENOMIC DNA]</scope>
    <source>
        <strain evidence="7 8">FMV-PI01</strain>
    </source>
</reference>
<feature type="transmembrane region" description="Helical" evidence="5">
    <location>
        <begin position="86"/>
        <end position="106"/>
    </location>
</feature>
<keyword evidence="3 5" id="KW-1133">Transmembrane helix</keyword>
<organism evidence="7 8">
    <name type="scientific">Campylobacter portucalensis</name>
    <dbReference type="NCBI Taxonomy" id="2608384"/>
    <lineage>
        <taxon>Bacteria</taxon>
        <taxon>Pseudomonadati</taxon>
        <taxon>Campylobacterota</taxon>
        <taxon>Epsilonproteobacteria</taxon>
        <taxon>Campylobacterales</taxon>
        <taxon>Campylobacteraceae</taxon>
        <taxon>Campylobacter</taxon>
    </lineage>
</organism>
<keyword evidence="8" id="KW-1185">Reference proteome</keyword>
<evidence type="ECO:0000256" key="4">
    <source>
        <dbReference type="ARBA" id="ARBA00023136"/>
    </source>
</evidence>
<evidence type="ECO:0000256" key="1">
    <source>
        <dbReference type="ARBA" id="ARBA00004370"/>
    </source>
</evidence>
<gene>
    <name evidence="7" type="ORF">F1B92_02675</name>
</gene>
<reference evidence="7 8" key="2">
    <citation type="submission" date="2020-03" db="EMBL/GenBank/DDBJ databases">
        <title>Campylobacter portucalensis sp. nov., a new species of Campylobacter isolated from the reproductive tract of bulls.</title>
        <authorList>
            <person name="Silva M.F."/>
            <person name="Pereira G."/>
            <person name="Carneiro C."/>
            <person name="Hemphill A."/>
            <person name="Mateus L."/>
            <person name="Lopes-Da-Costa L."/>
            <person name="Silva E."/>
        </authorList>
    </citation>
    <scope>NUCLEOTIDE SEQUENCE [LARGE SCALE GENOMIC DNA]</scope>
    <source>
        <strain evidence="7 8">FMV-PI01</strain>
    </source>
</reference>
<feature type="transmembrane region" description="Helical" evidence="5">
    <location>
        <begin position="56"/>
        <end position="74"/>
    </location>
</feature>
<evidence type="ECO:0000256" key="2">
    <source>
        <dbReference type="ARBA" id="ARBA00022692"/>
    </source>
</evidence>
<evidence type="ECO:0000259" key="6">
    <source>
        <dbReference type="Pfam" id="PF13664"/>
    </source>
</evidence>
<comment type="caution">
    <text evidence="7">The sequence shown here is derived from an EMBL/GenBank/DDBJ whole genome shotgun (WGS) entry which is preliminary data.</text>
</comment>
<dbReference type="GO" id="GO:0016020">
    <property type="term" value="C:membrane"/>
    <property type="evidence" value="ECO:0007669"/>
    <property type="project" value="UniProtKB-SubCell"/>
</dbReference>
<feature type="transmembrane region" description="Helical" evidence="5">
    <location>
        <begin position="126"/>
        <end position="150"/>
    </location>
</feature>
<accession>A0A6L5WG43</accession>
<keyword evidence="4 5" id="KW-0472">Membrane</keyword>
<evidence type="ECO:0000313" key="8">
    <source>
        <dbReference type="Proteomes" id="UP000476338"/>
    </source>
</evidence>
<proteinExistence type="predicted"/>
<dbReference type="Proteomes" id="UP000476338">
    <property type="component" value="Unassembled WGS sequence"/>
</dbReference>
<evidence type="ECO:0000313" key="7">
    <source>
        <dbReference type="EMBL" id="MSN96108.1"/>
    </source>
</evidence>
<name>A0A6L5WG43_9BACT</name>
<dbReference type="RefSeq" id="WP_154570370.1">
    <property type="nucleotide sequence ID" value="NZ_VWSJ01000006.1"/>
</dbReference>
<dbReference type="AlphaFoldDB" id="A0A6L5WG43"/>
<feature type="transmembrane region" description="Helical" evidence="5">
    <location>
        <begin position="7"/>
        <end position="30"/>
    </location>
</feature>
<dbReference type="Pfam" id="PF13664">
    <property type="entry name" value="DUF4149"/>
    <property type="match status" value="1"/>
</dbReference>